<dbReference type="RefSeq" id="WP_184325928.1">
    <property type="nucleotide sequence ID" value="NZ_JACHLZ010000001.1"/>
</dbReference>
<sequence length="405" mass="43307">MHDQNRHPQHDEHCGPLGPGDMAAPSGRLGRSSADGRAGAEDEHAATWRDQLIELSLPGLGMITASADPLLLVDPGSAGDAADWPDPADGVDDGPWDDDGMDFDGMDEDGWDEDAFRRRPPTSPPQPERVRRTLRDRPPLELEHTWLVVPALGPVLPSTALEGTPVGDLSGRRSPMAPRTPAEEPAVRPSREGLQVGAPGEGGRRPPLSPRRGWFRLPAVAAALRARGGMVGRGALVGTRRDWFEPAVAVREDLLAAHPDQALESALAVAREFGQPAAVRIGPRGLDVIPTGTDPRVPLLEGLPVLVTARPIHCPLQGEDCEDPCRPVGGPWIRASQAAQIEWEARRSQALAVQGCGVCFGEALPPEPDQPQTPRLSRAVPVADLDRLHLRGGEVVRIDPLAGNR</sequence>
<keyword evidence="3" id="KW-1185">Reference proteome</keyword>
<feature type="compositionally biased region" description="Basic and acidic residues" evidence="1">
    <location>
        <begin position="1"/>
        <end position="14"/>
    </location>
</feature>
<protein>
    <submittedName>
        <fullName evidence="2">Uncharacterized protein</fullName>
    </submittedName>
</protein>
<evidence type="ECO:0000313" key="3">
    <source>
        <dbReference type="Proteomes" id="UP000588158"/>
    </source>
</evidence>
<comment type="caution">
    <text evidence="2">The sequence shown here is derived from an EMBL/GenBank/DDBJ whole genome shotgun (WGS) entry which is preliminary data.</text>
</comment>
<feature type="region of interest" description="Disordered" evidence="1">
    <location>
        <begin position="157"/>
        <end position="210"/>
    </location>
</feature>
<feature type="compositionally biased region" description="Basic and acidic residues" evidence="1">
    <location>
        <begin position="181"/>
        <end position="191"/>
    </location>
</feature>
<reference evidence="2 3" key="1">
    <citation type="submission" date="2020-08" db="EMBL/GenBank/DDBJ databases">
        <title>Sequencing the genomes of 1000 actinobacteria strains.</title>
        <authorList>
            <person name="Klenk H.-P."/>
        </authorList>
    </citation>
    <scope>NUCLEOTIDE SEQUENCE [LARGE SCALE GENOMIC DNA]</scope>
    <source>
        <strain evidence="2 3">DSM 28796</strain>
    </source>
</reference>
<accession>A0A841AFC4</accession>
<organism evidence="2 3">
    <name type="scientific">Brachybacterium aquaticum</name>
    <dbReference type="NCBI Taxonomy" id="1432564"/>
    <lineage>
        <taxon>Bacteria</taxon>
        <taxon>Bacillati</taxon>
        <taxon>Actinomycetota</taxon>
        <taxon>Actinomycetes</taxon>
        <taxon>Micrococcales</taxon>
        <taxon>Dermabacteraceae</taxon>
        <taxon>Brachybacterium</taxon>
    </lineage>
</organism>
<dbReference type="Proteomes" id="UP000588158">
    <property type="component" value="Unassembled WGS sequence"/>
</dbReference>
<evidence type="ECO:0000256" key="1">
    <source>
        <dbReference type="SAM" id="MobiDB-lite"/>
    </source>
</evidence>
<proteinExistence type="predicted"/>
<feature type="compositionally biased region" description="Acidic residues" evidence="1">
    <location>
        <begin position="89"/>
        <end position="113"/>
    </location>
</feature>
<feature type="compositionally biased region" description="Low complexity" evidence="1">
    <location>
        <begin position="77"/>
        <end position="88"/>
    </location>
</feature>
<dbReference type="EMBL" id="JACHLZ010000001">
    <property type="protein sequence ID" value="MBB5832637.1"/>
    <property type="molecule type" value="Genomic_DNA"/>
</dbReference>
<gene>
    <name evidence="2" type="ORF">HNR70_002450</name>
</gene>
<feature type="region of interest" description="Disordered" evidence="1">
    <location>
        <begin position="77"/>
        <end position="136"/>
    </location>
</feature>
<name>A0A841AFC4_9MICO</name>
<feature type="region of interest" description="Disordered" evidence="1">
    <location>
        <begin position="1"/>
        <end position="45"/>
    </location>
</feature>
<dbReference type="AlphaFoldDB" id="A0A841AFC4"/>
<evidence type="ECO:0000313" key="2">
    <source>
        <dbReference type="EMBL" id="MBB5832637.1"/>
    </source>
</evidence>